<name>A0A9E2KUY9_9BACT</name>
<reference evidence="1" key="1">
    <citation type="journal article" date="2021" name="PeerJ">
        <title>Extensive microbial diversity within the chicken gut microbiome revealed by metagenomics and culture.</title>
        <authorList>
            <person name="Gilroy R."/>
            <person name="Ravi A."/>
            <person name="Getino M."/>
            <person name="Pursley I."/>
            <person name="Horton D.L."/>
            <person name="Alikhan N.F."/>
            <person name="Baker D."/>
            <person name="Gharbi K."/>
            <person name="Hall N."/>
            <person name="Watson M."/>
            <person name="Adriaenssens E.M."/>
            <person name="Foster-Nyarko E."/>
            <person name="Jarju S."/>
            <person name="Secka A."/>
            <person name="Antonio M."/>
            <person name="Oren A."/>
            <person name="Chaudhuri R.R."/>
            <person name="La Ragione R."/>
            <person name="Hildebrand F."/>
            <person name="Pallen M.J."/>
        </authorList>
    </citation>
    <scope>NUCLEOTIDE SEQUENCE</scope>
    <source>
        <strain evidence="1">A5-1222</strain>
    </source>
</reference>
<proteinExistence type="predicted"/>
<evidence type="ECO:0008006" key="3">
    <source>
        <dbReference type="Google" id="ProtNLM"/>
    </source>
</evidence>
<dbReference type="AlphaFoldDB" id="A0A9E2KUY9"/>
<dbReference type="PROSITE" id="PS51257">
    <property type="entry name" value="PROKAR_LIPOPROTEIN"/>
    <property type="match status" value="1"/>
</dbReference>
<evidence type="ECO:0000313" key="1">
    <source>
        <dbReference type="EMBL" id="MBU3830651.1"/>
    </source>
</evidence>
<sequence length="408" mass="47250">MKLNKKIKYSLSILGLTGITVVPLSLSLIGCSKTNDSEKETKESKEINQDFEPDFLENTKNLTLPPKGVDDEQYNFLYNFLNEDDDMLTQITKKRELIDDGYGSEQEAKQYAEQLLKNLDNDSLKKMLLLNFNKDSFLEKTEVPNGDDETLTASRKLIYTFSSFDYNSDSKVCSFVLEYHYDSTYENIINKDTNNKINQNFTTHLTIKFDNLKLIPEALEIGYESYIPILTIDTKDESFNFKYIESSASINIDEYLEQQISQLNTLKESNRIDENSYNKSIKSLQNFKDYWYTIVASINNISNLDFNNIEFVKDSKNLGNVPFFSKAIISTEEEYNDLSKYKLSSYNIGTCLLIEIINNDLENYKTKLSSIVNCKLGIPVFNFIEMNNGDKDFNFVFKDPNAIPRHYR</sequence>
<reference evidence="1" key="2">
    <citation type="submission" date="2021-04" db="EMBL/GenBank/DDBJ databases">
        <authorList>
            <person name="Gilroy R."/>
        </authorList>
    </citation>
    <scope>NUCLEOTIDE SEQUENCE</scope>
    <source>
        <strain evidence="1">A5-1222</strain>
    </source>
</reference>
<dbReference type="EMBL" id="JAHLFM010000010">
    <property type="protein sequence ID" value="MBU3830651.1"/>
    <property type="molecule type" value="Genomic_DNA"/>
</dbReference>
<gene>
    <name evidence="1" type="ORF">H9897_00600</name>
</gene>
<protein>
    <recommendedName>
        <fullName evidence="3">Lipoprotein</fullName>
    </recommendedName>
</protein>
<comment type="caution">
    <text evidence="1">The sequence shown here is derived from an EMBL/GenBank/DDBJ whole genome shotgun (WGS) entry which is preliminary data.</text>
</comment>
<evidence type="ECO:0000313" key="2">
    <source>
        <dbReference type="Proteomes" id="UP000824247"/>
    </source>
</evidence>
<organism evidence="1 2">
    <name type="scientific">Candidatus Ureaplasma intestinipullorum</name>
    <dbReference type="NCBI Taxonomy" id="2838770"/>
    <lineage>
        <taxon>Bacteria</taxon>
        <taxon>Bacillati</taxon>
        <taxon>Mycoplasmatota</taxon>
        <taxon>Mycoplasmoidales</taxon>
        <taxon>Mycoplasmoidaceae</taxon>
        <taxon>Ureaplasma</taxon>
    </lineage>
</organism>
<accession>A0A9E2KUY9</accession>
<dbReference type="Proteomes" id="UP000824247">
    <property type="component" value="Unassembled WGS sequence"/>
</dbReference>